<organism evidence="1 2">
    <name type="scientific">Candidatus Jorgensenbacteria bacterium RIFCSPLOWO2_01_FULL_45_25b</name>
    <dbReference type="NCBI Taxonomy" id="1798471"/>
    <lineage>
        <taxon>Bacteria</taxon>
        <taxon>Candidatus Joergenseniibacteriota</taxon>
    </lineage>
</organism>
<sequence>MWNTKWTLSHQTTLERGQIFFVTREGVDKAICFPEETMRSKLLVAAVCRYVHPSVEISAIMEKQHASFIRGTANLGRFLTE</sequence>
<comment type="caution">
    <text evidence="1">The sequence shown here is derived from an EMBL/GenBank/DDBJ whole genome shotgun (WGS) entry which is preliminary data.</text>
</comment>
<dbReference type="STRING" id="1798471.A3A21_01240"/>
<accession>A0A1F6BVJ1</accession>
<dbReference type="EMBL" id="MFKK01000015">
    <property type="protein sequence ID" value="OGG40974.1"/>
    <property type="molecule type" value="Genomic_DNA"/>
</dbReference>
<reference evidence="1 2" key="1">
    <citation type="journal article" date="2016" name="Nat. Commun.">
        <title>Thousands of microbial genomes shed light on interconnected biogeochemical processes in an aquifer system.</title>
        <authorList>
            <person name="Anantharaman K."/>
            <person name="Brown C.T."/>
            <person name="Hug L.A."/>
            <person name="Sharon I."/>
            <person name="Castelle C.J."/>
            <person name="Probst A.J."/>
            <person name="Thomas B.C."/>
            <person name="Singh A."/>
            <person name="Wilkins M.J."/>
            <person name="Karaoz U."/>
            <person name="Brodie E.L."/>
            <person name="Williams K.H."/>
            <person name="Hubbard S.S."/>
            <person name="Banfield J.F."/>
        </authorList>
    </citation>
    <scope>NUCLEOTIDE SEQUENCE [LARGE SCALE GENOMIC DNA]</scope>
</reference>
<evidence type="ECO:0000313" key="2">
    <source>
        <dbReference type="Proteomes" id="UP000176996"/>
    </source>
</evidence>
<evidence type="ECO:0000313" key="1">
    <source>
        <dbReference type="EMBL" id="OGG40974.1"/>
    </source>
</evidence>
<dbReference type="Proteomes" id="UP000176996">
    <property type="component" value="Unassembled WGS sequence"/>
</dbReference>
<gene>
    <name evidence="1" type="ORF">A3A21_01240</name>
</gene>
<protein>
    <submittedName>
        <fullName evidence="1">Uncharacterized protein</fullName>
    </submittedName>
</protein>
<proteinExistence type="predicted"/>
<name>A0A1F6BVJ1_9BACT</name>
<dbReference type="AlphaFoldDB" id="A0A1F6BVJ1"/>